<keyword evidence="8" id="KW-1185">Reference proteome</keyword>
<feature type="transmembrane region" description="Helical" evidence="5">
    <location>
        <begin position="327"/>
        <end position="347"/>
    </location>
</feature>
<dbReference type="Gene3D" id="1.20.1250.20">
    <property type="entry name" value="MFS general substrate transporter like domains"/>
    <property type="match status" value="1"/>
</dbReference>
<proteinExistence type="predicted"/>
<feature type="transmembrane region" description="Helical" evidence="5">
    <location>
        <begin position="354"/>
        <end position="373"/>
    </location>
</feature>
<gene>
    <name evidence="7" type="ORF">SAMN05444170_3505</name>
</gene>
<evidence type="ECO:0000256" key="3">
    <source>
        <dbReference type="ARBA" id="ARBA00022989"/>
    </source>
</evidence>
<evidence type="ECO:0000313" key="7">
    <source>
        <dbReference type="EMBL" id="SHN77783.1"/>
    </source>
</evidence>
<dbReference type="InterPro" id="IPR011701">
    <property type="entry name" value="MFS"/>
</dbReference>
<name>A0A1M7U4E8_9BRAD</name>
<dbReference type="InterPro" id="IPR020846">
    <property type="entry name" value="MFS_dom"/>
</dbReference>
<protein>
    <submittedName>
        <fullName evidence="7">Drug resistance transporter, EmrB/QacA subfamily</fullName>
    </submittedName>
</protein>
<dbReference type="GO" id="GO:0005886">
    <property type="term" value="C:plasma membrane"/>
    <property type="evidence" value="ECO:0007669"/>
    <property type="project" value="TreeGrafter"/>
</dbReference>
<dbReference type="SUPFAM" id="SSF103473">
    <property type="entry name" value="MFS general substrate transporter"/>
    <property type="match status" value="1"/>
</dbReference>
<feature type="transmembrane region" description="Helical" evidence="5">
    <location>
        <begin position="285"/>
        <end position="307"/>
    </location>
</feature>
<feature type="transmembrane region" description="Helical" evidence="5">
    <location>
        <begin position="95"/>
        <end position="114"/>
    </location>
</feature>
<organism evidence="7 8">
    <name type="scientific">Bradyrhizobium erythrophlei</name>
    <dbReference type="NCBI Taxonomy" id="1437360"/>
    <lineage>
        <taxon>Bacteria</taxon>
        <taxon>Pseudomonadati</taxon>
        <taxon>Pseudomonadota</taxon>
        <taxon>Alphaproteobacteria</taxon>
        <taxon>Hyphomicrobiales</taxon>
        <taxon>Nitrobacteraceae</taxon>
        <taxon>Bradyrhizobium</taxon>
    </lineage>
</organism>
<feature type="transmembrane region" description="Helical" evidence="5">
    <location>
        <begin position="181"/>
        <end position="203"/>
    </location>
</feature>
<dbReference type="AlphaFoldDB" id="A0A1M7U4E8"/>
<dbReference type="InterPro" id="IPR036259">
    <property type="entry name" value="MFS_trans_sf"/>
</dbReference>
<evidence type="ECO:0000256" key="1">
    <source>
        <dbReference type="ARBA" id="ARBA00004141"/>
    </source>
</evidence>
<keyword evidence="4 5" id="KW-0472">Membrane</keyword>
<evidence type="ECO:0000256" key="5">
    <source>
        <dbReference type="SAM" id="Phobius"/>
    </source>
</evidence>
<keyword evidence="2 5" id="KW-0812">Transmembrane</keyword>
<feature type="transmembrane region" description="Helical" evidence="5">
    <location>
        <begin position="65"/>
        <end position="88"/>
    </location>
</feature>
<dbReference type="Pfam" id="PF07690">
    <property type="entry name" value="MFS_1"/>
    <property type="match status" value="1"/>
</dbReference>
<dbReference type="PANTHER" id="PTHR23501">
    <property type="entry name" value="MAJOR FACILITATOR SUPERFAMILY"/>
    <property type="match status" value="1"/>
</dbReference>
<comment type="subcellular location">
    <subcellularLocation>
        <location evidence="1">Membrane</location>
        <topology evidence="1">Multi-pass membrane protein</topology>
    </subcellularLocation>
</comment>
<evidence type="ECO:0000259" key="6">
    <source>
        <dbReference type="PROSITE" id="PS50850"/>
    </source>
</evidence>
<feature type="transmembrane region" description="Helical" evidence="5">
    <location>
        <begin position="28"/>
        <end position="45"/>
    </location>
</feature>
<dbReference type="Gene3D" id="1.20.1720.10">
    <property type="entry name" value="Multidrug resistance protein D"/>
    <property type="match status" value="1"/>
</dbReference>
<sequence>MAELIQSSGLIAPAAGSTPELSARQLRLLLLGLGFATGMEFYTADSVNLVLTDLTGSFGVSGDEASWSLTVYTSALFLGVPVCVWLAGHIGYKNYLIGSVLLFVAGSVVSSTSLSFDTMLVARAFQGVAGAGLVVWWRGTVYMLLPKPKRSEALMHVSTMLYLSSAFGMLFSGYITDQVSWRLICIPNLAYAAAAIWLLVRYFPDMPVQRSERPTDWPGIVLIAVALVSLQIILSRGQIDDWFGSPRIRLLAWLGATALILFGIWQTSARNRAPLLRLELLLDRYVLSSVLIGVLTGMILSGSLYMLPEFLRNVTSQPLSATQTGRVMAVYALTAAAVRPSVVGIVARFGQRKTICGALVCLIASMLLINRFLTTNTPAYYFYLPLVLYALCVSSLLPSVGSGTVARIEQRNLLDGVSLYMTFRQFGAAIGVAVLTILVERRETLHSARLFDHLRASSQVLQNWMTTASDVILSRGGYSILKSQQIATKLLAEVGGREAATLAYADAFLFMAVVGIITLCLVPIIPPTPPAIKK</sequence>
<evidence type="ECO:0000256" key="4">
    <source>
        <dbReference type="ARBA" id="ARBA00023136"/>
    </source>
</evidence>
<dbReference type="Proteomes" id="UP000184096">
    <property type="component" value="Chromosome I"/>
</dbReference>
<feature type="transmembrane region" description="Helical" evidence="5">
    <location>
        <begin position="215"/>
        <end position="234"/>
    </location>
</feature>
<feature type="transmembrane region" description="Helical" evidence="5">
    <location>
        <begin position="153"/>
        <end position="175"/>
    </location>
</feature>
<reference evidence="8" key="1">
    <citation type="submission" date="2016-11" db="EMBL/GenBank/DDBJ databases">
        <authorList>
            <person name="Varghese N."/>
            <person name="Submissions S."/>
        </authorList>
    </citation>
    <scope>NUCLEOTIDE SEQUENCE [LARGE SCALE GENOMIC DNA]</scope>
    <source>
        <strain evidence="8">GAS401</strain>
    </source>
</reference>
<feature type="transmembrane region" description="Helical" evidence="5">
    <location>
        <begin position="379"/>
        <end position="397"/>
    </location>
</feature>
<dbReference type="PANTHER" id="PTHR23501:SF174">
    <property type="entry name" value="MULTIDRUG EXPORT PROTEIN EMRB-RELATED"/>
    <property type="match status" value="1"/>
</dbReference>
<evidence type="ECO:0000256" key="2">
    <source>
        <dbReference type="ARBA" id="ARBA00022692"/>
    </source>
</evidence>
<feature type="transmembrane region" description="Helical" evidence="5">
    <location>
        <begin position="246"/>
        <end position="265"/>
    </location>
</feature>
<dbReference type="PROSITE" id="PS50850">
    <property type="entry name" value="MFS"/>
    <property type="match status" value="1"/>
</dbReference>
<feature type="transmembrane region" description="Helical" evidence="5">
    <location>
        <begin position="417"/>
        <end position="439"/>
    </location>
</feature>
<keyword evidence="3 5" id="KW-1133">Transmembrane helix</keyword>
<evidence type="ECO:0000313" key="8">
    <source>
        <dbReference type="Proteomes" id="UP000184096"/>
    </source>
</evidence>
<feature type="transmembrane region" description="Helical" evidence="5">
    <location>
        <begin position="507"/>
        <end position="525"/>
    </location>
</feature>
<dbReference type="GO" id="GO:0022857">
    <property type="term" value="F:transmembrane transporter activity"/>
    <property type="evidence" value="ECO:0007669"/>
    <property type="project" value="InterPro"/>
</dbReference>
<feature type="domain" description="Major facilitator superfamily (MFS) profile" evidence="6">
    <location>
        <begin position="26"/>
        <end position="530"/>
    </location>
</feature>
<accession>A0A1M7U4E8</accession>
<dbReference type="EMBL" id="LT670849">
    <property type="protein sequence ID" value="SHN77783.1"/>
    <property type="molecule type" value="Genomic_DNA"/>
</dbReference>